<dbReference type="CDD" id="cd00882">
    <property type="entry name" value="Ras_like_GTPase"/>
    <property type="match status" value="1"/>
</dbReference>
<accession>A0A9W8ZPK3</accession>
<dbReference type="AlphaFoldDB" id="A0A9W8ZPK3"/>
<dbReference type="InterPro" id="IPR006703">
    <property type="entry name" value="G_AIG1"/>
</dbReference>
<evidence type="ECO:0000259" key="2">
    <source>
        <dbReference type="Pfam" id="PF04548"/>
    </source>
</evidence>
<dbReference type="Proteomes" id="UP001150238">
    <property type="component" value="Unassembled WGS sequence"/>
</dbReference>
<dbReference type="PANTHER" id="PTHR32046">
    <property type="entry name" value="G DOMAIN-CONTAINING PROTEIN"/>
    <property type="match status" value="1"/>
</dbReference>
<reference evidence="3" key="1">
    <citation type="submission" date="2022-08" db="EMBL/GenBank/DDBJ databases">
        <authorList>
            <consortium name="DOE Joint Genome Institute"/>
            <person name="Min B."/>
            <person name="Riley R."/>
            <person name="Sierra-Patev S."/>
            <person name="Naranjo-Ortiz M."/>
            <person name="Looney B."/>
            <person name="Konkel Z."/>
            <person name="Slot J.C."/>
            <person name="Sakamoto Y."/>
            <person name="Steenwyk J.L."/>
            <person name="Rokas A."/>
            <person name="Carro J."/>
            <person name="Camarero S."/>
            <person name="Ferreira P."/>
            <person name="Molpeceres G."/>
            <person name="Ruiz-Duenas F.J."/>
            <person name="Serrano A."/>
            <person name="Henrissat B."/>
            <person name="Drula E."/>
            <person name="Hughes K.W."/>
            <person name="Mata J.L."/>
            <person name="Ishikawa N.K."/>
            <person name="Vargas-Isla R."/>
            <person name="Ushijima S."/>
            <person name="Smith C.A."/>
            <person name="Ahrendt S."/>
            <person name="Andreopoulos W."/>
            <person name="He G."/>
            <person name="Labutti K."/>
            <person name="Lipzen A."/>
            <person name="Ng V."/>
            <person name="Sandor L."/>
            <person name="Barry K."/>
            <person name="Martinez A.T."/>
            <person name="Xiao Y."/>
            <person name="Gibbons J.G."/>
            <person name="Terashima K."/>
            <person name="Hibbett D.S."/>
            <person name="Grigoriev I.V."/>
        </authorList>
    </citation>
    <scope>NUCLEOTIDE SEQUENCE</scope>
    <source>
        <strain evidence="3">Sp2 HRB7682 ss15</strain>
    </source>
</reference>
<gene>
    <name evidence="3" type="ORF">C8J55DRAFT_592333</name>
</gene>
<name>A0A9W8ZPK3_9AGAR</name>
<dbReference type="PROSITE" id="PS00675">
    <property type="entry name" value="SIGMA54_INTERACT_1"/>
    <property type="match status" value="1"/>
</dbReference>
<feature type="domain" description="AIG1-type G" evidence="2">
    <location>
        <begin position="12"/>
        <end position="156"/>
    </location>
</feature>
<evidence type="ECO:0000313" key="3">
    <source>
        <dbReference type="EMBL" id="KAJ4463638.1"/>
    </source>
</evidence>
<dbReference type="Pfam" id="PF04548">
    <property type="entry name" value="AIG1"/>
    <property type="match status" value="1"/>
</dbReference>
<evidence type="ECO:0000256" key="1">
    <source>
        <dbReference type="ARBA" id="ARBA00022741"/>
    </source>
</evidence>
<dbReference type="InterPro" id="IPR027417">
    <property type="entry name" value="P-loop_NTPase"/>
</dbReference>
<proteinExistence type="predicted"/>
<evidence type="ECO:0000313" key="4">
    <source>
        <dbReference type="Proteomes" id="UP001150238"/>
    </source>
</evidence>
<dbReference type="Gene3D" id="3.40.50.300">
    <property type="entry name" value="P-loop containing nucleotide triphosphate hydrolases"/>
    <property type="match status" value="1"/>
</dbReference>
<keyword evidence="1" id="KW-0547">Nucleotide-binding</keyword>
<dbReference type="SUPFAM" id="SSF52540">
    <property type="entry name" value="P-loop containing nucleoside triphosphate hydrolases"/>
    <property type="match status" value="1"/>
</dbReference>
<dbReference type="PANTHER" id="PTHR32046:SF11">
    <property type="entry name" value="IMMUNE-ASSOCIATED NUCLEOTIDE-BINDING PROTEIN 10-LIKE"/>
    <property type="match status" value="1"/>
</dbReference>
<dbReference type="GO" id="GO:0005525">
    <property type="term" value="F:GTP binding"/>
    <property type="evidence" value="ECO:0007669"/>
    <property type="project" value="InterPro"/>
</dbReference>
<comment type="caution">
    <text evidence="3">The sequence shown here is derived from an EMBL/GenBank/DDBJ whole genome shotgun (WGS) entry which is preliminary data.</text>
</comment>
<organism evidence="3 4">
    <name type="scientific">Lentinula lateritia</name>
    <dbReference type="NCBI Taxonomy" id="40482"/>
    <lineage>
        <taxon>Eukaryota</taxon>
        <taxon>Fungi</taxon>
        <taxon>Dikarya</taxon>
        <taxon>Basidiomycota</taxon>
        <taxon>Agaricomycotina</taxon>
        <taxon>Agaricomycetes</taxon>
        <taxon>Agaricomycetidae</taxon>
        <taxon>Agaricales</taxon>
        <taxon>Marasmiineae</taxon>
        <taxon>Omphalotaceae</taxon>
        <taxon>Lentinula</taxon>
    </lineage>
</organism>
<dbReference type="InterPro" id="IPR025662">
    <property type="entry name" value="Sigma_54_int_dom_ATP-bd_1"/>
</dbReference>
<dbReference type="EMBL" id="JANVFS010000068">
    <property type="protein sequence ID" value="KAJ4463638.1"/>
    <property type="molecule type" value="Genomic_DNA"/>
</dbReference>
<reference evidence="3" key="2">
    <citation type="journal article" date="2023" name="Proc. Natl. Acad. Sci. U.S.A.">
        <title>A global phylogenomic analysis of the shiitake genus Lentinula.</title>
        <authorList>
            <person name="Sierra-Patev S."/>
            <person name="Min B."/>
            <person name="Naranjo-Ortiz M."/>
            <person name="Looney B."/>
            <person name="Konkel Z."/>
            <person name="Slot J.C."/>
            <person name="Sakamoto Y."/>
            <person name="Steenwyk J.L."/>
            <person name="Rokas A."/>
            <person name="Carro J."/>
            <person name="Camarero S."/>
            <person name="Ferreira P."/>
            <person name="Molpeceres G."/>
            <person name="Ruiz-Duenas F.J."/>
            <person name="Serrano A."/>
            <person name="Henrissat B."/>
            <person name="Drula E."/>
            <person name="Hughes K.W."/>
            <person name="Mata J.L."/>
            <person name="Ishikawa N.K."/>
            <person name="Vargas-Isla R."/>
            <person name="Ushijima S."/>
            <person name="Smith C.A."/>
            <person name="Donoghue J."/>
            <person name="Ahrendt S."/>
            <person name="Andreopoulos W."/>
            <person name="He G."/>
            <person name="LaButti K."/>
            <person name="Lipzen A."/>
            <person name="Ng V."/>
            <person name="Riley R."/>
            <person name="Sandor L."/>
            <person name="Barry K."/>
            <person name="Martinez A.T."/>
            <person name="Xiao Y."/>
            <person name="Gibbons J.G."/>
            <person name="Terashima K."/>
            <person name="Grigoriev I.V."/>
            <person name="Hibbett D."/>
        </authorList>
    </citation>
    <scope>NUCLEOTIDE SEQUENCE</scope>
    <source>
        <strain evidence="3">Sp2 HRB7682 ss15</strain>
    </source>
</reference>
<protein>
    <recommendedName>
        <fullName evidence="2">AIG1-type G domain-containing protein</fullName>
    </recommendedName>
</protein>
<sequence length="483" mass="54912">MIIGSSWTKQELNVVLLGETGVGKTALVNFLANVCAGTKLEEFDEKIELNNESYNKENYSQTIQPHFYSIACVNGHKLNILDTPGLADARGIDKDKEHTAVIVDAIRKNFDVIDAIIILGCGAIPRVGASTYYTLTAISNMFTNSIIDNIAFVFTMVTSPIMCAFDTTSLPQGLRNAQRFPIDNPYVQWLKYQKKLAEVPSVDEDLLDEMNEDLCHGYNRATKTLSQFFQFLDRCQIQSTQSILELYTVSTDIDIHISNVIARISSVEDKRMSLQKLHAKYPGPGNFCFYKTEDTGSEFNVLCIAGKCHSNCELGCSFPFTLDPETLARSCYCFEEKPGVAPLQHRCNFCGHLVGDHRHYRAKWEEKWRHELMIDSESKIRFDLAKTESEKTAIIMDVEKKELAQLEQDITASMKEVRYLCEKFNKLSLSGRFTLYISAATHLLKLREHEMERDGADTEDIKRIAGWIERWGKKKKVLEEAEK</sequence>